<keyword evidence="1" id="KW-0812">Transmembrane</keyword>
<dbReference type="Proteomes" id="UP001232973">
    <property type="component" value="Unassembled WGS sequence"/>
</dbReference>
<keyword evidence="1" id="KW-1133">Transmembrane helix</keyword>
<dbReference type="RefSeq" id="WP_274456982.1">
    <property type="nucleotide sequence ID" value="NZ_CP067097.1"/>
</dbReference>
<organism evidence="2 3">
    <name type="scientific">Alicyclobacillus cycloheptanicus</name>
    <dbReference type="NCBI Taxonomy" id="1457"/>
    <lineage>
        <taxon>Bacteria</taxon>
        <taxon>Bacillati</taxon>
        <taxon>Bacillota</taxon>
        <taxon>Bacilli</taxon>
        <taxon>Bacillales</taxon>
        <taxon>Alicyclobacillaceae</taxon>
        <taxon>Alicyclobacillus</taxon>
    </lineage>
</organism>
<proteinExistence type="predicted"/>
<evidence type="ECO:0000313" key="3">
    <source>
        <dbReference type="Proteomes" id="UP001232973"/>
    </source>
</evidence>
<dbReference type="EMBL" id="JAUSTP010000012">
    <property type="protein sequence ID" value="MDQ0189905.1"/>
    <property type="molecule type" value="Genomic_DNA"/>
</dbReference>
<feature type="transmembrane region" description="Helical" evidence="1">
    <location>
        <begin position="54"/>
        <end position="78"/>
    </location>
</feature>
<comment type="caution">
    <text evidence="2">The sequence shown here is derived from an EMBL/GenBank/DDBJ whole genome shotgun (WGS) entry which is preliminary data.</text>
</comment>
<evidence type="ECO:0000256" key="1">
    <source>
        <dbReference type="SAM" id="Phobius"/>
    </source>
</evidence>
<evidence type="ECO:0000313" key="2">
    <source>
        <dbReference type="EMBL" id="MDQ0189905.1"/>
    </source>
</evidence>
<accession>A0ABT9XIF7</accession>
<reference evidence="2 3" key="1">
    <citation type="submission" date="2023-07" db="EMBL/GenBank/DDBJ databases">
        <title>Genomic Encyclopedia of Type Strains, Phase IV (KMG-IV): sequencing the most valuable type-strain genomes for metagenomic binning, comparative biology and taxonomic classification.</title>
        <authorList>
            <person name="Goeker M."/>
        </authorList>
    </citation>
    <scope>NUCLEOTIDE SEQUENCE [LARGE SCALE GENOMIC DNA]</scope>
    <source>
        <strain evidence="2 3">DSM 4006</strain>
    </source>
</reference>
<feature type="transmembrane region" description="Helical" evidence="1">
    <location>
        <begin position="84"/>
        <end position="109"/>
    </location>
</feature>
<keyword evidence="1" id="KW-0472">Membrane</keyword>
<name>A0ABT9XIF7_9BACL</name>
<sequence>MKQIYATFEHCVRLELAISALEHERIPKDRIFAVPLHNRKGERRLFDTMHQSDGVSFIGTGAAIGTALSVVGASVGFSLKWGPIYWGLIGAGAGFVIGFLIDLFFNTVIRKQQRRLRGKHPQVVLIVTCDDQQADTVEDILWHFSAFGVASVECQPEG</sequence>
<gene>
    <name evidence="2" type="ORF">J2S03_001768</name>
</gene>
<keyword evidence="3" id="KW-1185">Reference proteome</keyword>
<evidence type="ECO:0008006" key="4">
    <source>
        <dbReference type="Google" id="ProtNLM"/>
    </source>
</evidence>
<protein>
    <recommendedName>
        <fullName evidence="4">Glycine zipper domain-containing protein</fullName>
    </recommendedName>
</protein>